<dbReference type="EMBL" id="CP022115">
    <property type="protein sequence ID" value="ASJ24499.1"/>
    <property type="molecule type" value="Genomic_DNA"/>
</dbReference>
<dbReference type="SUPFAM" id="SSF55021">
    <property type="entry name" value="ACT-like"/>
    <property type="match status" value="2"/>
</dbReference>
<dbReference type="PROSITE" id="PS51831">
    <property type="entry name" value="HD"/>
    <property type="match status" value="1"/>
</dbReference>
<dbReference type="GO" id="GO:0006808">
    <property type="term" value="P:regulation of nitrogen utilization"/>
    <property type="evidence" value="ECO:0007669"/>
    <property type="project" value="UniProtKB-UniRule"/>
</dbReference>
<dbReference type="InterPro" id="IPR006674">
    <property type="entry name" value="HD_domain"/>
</dbReference>
<evidence type="ECO:0000256" key="6">
    <source>
        <dbReference type="ARBA" id="ARBA00023268"/>
    </source>
</evidence>
<evidence type="ECO:0000256" key="5">
    <source>
        <dbReference type="ARBA" id="ARBA00022842"/>
    </source>
</evidence>
<evidence type="ECO:0000313" key="11">
    <source>
        <dbReference type="Proteomes" id="UP000197424"/>
    </source>
</evidence>
<dbReference type="Proteomes" id="UP000197424">
    <property type="component" value="Chromosome"/>
</dbReference>
<dbReference type="SUPFAM" id="SSF81301">
    <property type="entry name" value="Nucleotidyltransferase"/>
    <property type="match status" value="1"/>
</dbReference>
<dbReference type="CDD" id="cd04900">
    <property type="entry name" value="ACT_UUR-like_1"/>
    <property type="match status" value="1"/>
</dbReference>
<comment type="domain">
    <text evidence="7">Has four distinct domains: an N-terminal nucleotidyltransferase (NT) domain responsible for UTase activity, a central HD domain that encodes UR activity, and two C-terminal ACT domains that seem to have a role in glutamine sensing.</text>
</comment>
<dbReference type="EC" id="3.1.4.-" evidence="7"/>
<feature type="domain" description="HD" evidence="9">
    <location>
        <begin position="440"/>
        <end position="562"/>
    </location>
</feature>
<evidence type="ECO:0000256" key="3">
    <source>
        <dbReference type="ARBA" id="ARBA00022737"/>
    </source>
</evidence>
<comment type="function">
    <text evidence="7">Modifies, by uridylylation and deuridylylation, the PII regulatory proteins (GlnB and homologs), in response to the nitrogen status of the cell that GlnD senses through the glutamine level. Under low glutamine levels, catalyzes the conversion of the PII proteins and UTP to PII-UMP and PPi, while under higher glutamine levels, GlnD hydrolyzes PII-UMP to PII and UMP (deuridylylation). Thus, controls uridylylation state and activity of the PII proteins, and plays an important role in the regulation of nitrogen metabolism.</text>
</comment>
<dbReference type="Gene3D" id="1.10.3210.10">
    <property type="entry name" value="Hypothetical protein af1432"/>
    <property type="match status" value="1"/>
</dbReference>
<keyword evidence="1 7" id="KW-0808">Transferase</keyword>
<evidence type="ECO:0000256" key="1">
    <source>
        <dbReference type="ARBA" id="ARBA00022679"/>
    </source>
</evidence>
<dbReference type="InterPro" id="IPR013546">
    <property type="entry name" value="PII_UdlTrfase/GS_AdlTrfase"/>
</dbReference>
<comment type="catalytic activity">
    <reaction evidence="7">
        <text>[protein-PII]-L-tyrosine + UTP = [protein-PII]-uridylyl-L-tyrosine + diphosphate</text>
        <dbReference type="Rhea" id="RHEA:13673"/>
        <dbReference type="Rhea" id="RHEA-COMP:12147"/>
        <dbReference type="Rhea" id="RHEA-COMP:12148"/>
        <dbReference type="ChEBI" id="CHEBI:33019"/>
        <dbReference type="ChEBI" id="CHEBI:46398"/>
        <dbReference type="ChEBI" id="CHEBI:46858"/>
        <dbReference type="ChEBI" id="CHEBI:90602"/>
        <dbReference type="EC" id="2.7.7.59"/>
    </reaction>
</comment>
<dbReference type="CDD" id="cd00077">
    <property type="entry name" value="HDc"/>
    <property type="match status" value="1"/>
</dbReference>
<dbReference type="PANTHER" id="PTHR47320">
    <property type="entry name" value="BIFUNCTIONAL URIDYLYLTRANSFERASE/URIDYLYL-REMOVING ENZYME"/>
    <property type="match status" value="1"/>
</dbReference>
<dbReference type="NCBIfam" id="TIGR01693">
    <property type="entry name" value="UTase_glnD"/>
    <property type="match status" value="1"/>
</dbReference>
<dbReference type="EC" id="2.7.7.59" evidence="7"/>
<evidence type="ECO:0000259" key="9">
    <source>
        <dbReference type="PROSITE" id="PS51831"/>
    </source>
</evidence>
<dbReference type="CDD" id="cd04899">
    <property type="entry name" value="ACT_ACR-UUR-like_2"/>
    <property type="match status" value="1"/>
</dbReference>
<dbReference type="InterPro" id="IPR045865">
    <property type="entry name" value="ACT-like_dom_sf"/>
</dbReference>
<dbReference type="RefSeq" id="WP_088860775.1">
    <property type="nucleotide sequence ID" value="NZ_CP022115.1"/>
</dbReference>
<dbReference type="InterPro" id="IPR002934">
    <property type="entry name" value="Polymerase_NTP_transf_dom"/>
</dbReference>
<dbReference type="SUPFAM" id="SSF109604">
    <property type="entry name" value="HD-domain/PDEase-like"/>
    <property type="match status" value="1"/>
</dbReference>
<comment type="catalytic activity">
    <reaction evidence="7">
        <text>[protein-PII]-uridylyl-L-tyrosine + H2O = [protein-PII]-L-tyrosine + UMP + H(+)</text>
        <dbReference type="Rhea" id="RHEA:48600"/>
        <dbReference type="Rhea" id="RHEA-COMP:12147"/>
        <dbReference type="Rhea" id="RHEA-COMP:12148"/>
        <dbReference type="ChEBI" id="CHEBI:15377"/>
        <dbReference type="ChEBI" id="CHEBI:15378"/>
        <dbReference type="ChEBI" id="CHEBI:46858"/>
        <dbReference type="ChEBI" id="CHEBI:57865"/>
        <dbReference type="ChEBI" id="CHEBI:90602"/>
    </reaction>
</comment>
<sequence length="856" mass="97686">MLAPASLTVADWRDELSSRRQALWQTFEAEREPFSVLSAHCRLVDEMLARMWQAHGLDSKAAIIAVGGFGRGELYPHSDVDLLILLETDPAPELAARIEEIIGHFWDIGLEVGHSVRTIGQCVEEADLDVTVETNLLEDRLICGPASLHQQLNSTLAARRNPEGFFEAKLLEQQQRHNKFFGVANNLEPNIKECPGGLRDLQTILWIGHALGLGDDWDALAGRAILTRAESRLIRHAQRQLARLRIDLHLLARRREDRLVFDLQQRVAERWGLSDTATRRASEQLMQIYYRAARTVIQLNGILLPNFRTRLYSHSPYPNLPVNERFKAVNDMLALRDLDEFKRNPSAIFEAFIVLARHPELSGFAPRTLRALWHARGRINDRFRRDPANHELFLTLLREPAGVTRALRRMNLYGVLARYIPAFGRITGQMQHDLFHVYTVDEHILMVVRNLRRFAVPAFNHEYPLMSQIIGRMDKPELLYLAGLFHDIAKGRGGDHSVLGTQDARQFCESHGLPPADVEEVVWLVRQHLTMSTVAQKEDIYDPEVIARFAQQVGTPERLAALYLLTVADIRGTSPKVWNAWKGKLLEDLYHATLHVLRRDGIDTRTLLSERKQEAQSLLRLAAVPEGVENRLWKHLDDVYFMRHEPQDIAWHARVLNRLVDTTEPVVRARMSRSHEGIKVLAYLPDQPDLFARICAFFGHTSYSIADARIYTTRNGYALDTFHVFLPEHHDGEYRDMINFVEFELAAALIRHDAICPPRSGRIDRHLKFFPITPQVSIRPDDRDDYFVLSIVAGDRRGLLANISCVLAQYQVTVHAAKIMTLGSRVEDSFLLTGPALKDSKTALQIEAELIDVLQL</sequence>
<dbReference type="OrthoDB" id="9758038at2"/>
<evidence type="ECO:0000259" key="8">
    <source>
        <dbReference type="PROSITE" id="PS51671"/>
    </source>
</evidence>
<dbReference type="PROSITE" id="PS51671">
    <property type="entry name" value="ACT"/>
    <property type="match status" value="2"/>
</dbReference>
<name>A0A248LJ17_9NEIS</name>
<feature type="domain" description="ACT" evidence="8">
    <location>
        <begin position="679"/>
        <end position="762"/>
    </location>
</feature>
<dbReference type="InterPro" id="IPR043519">
    <property type="entry name" value="NT_sf"/>
</dbReference>
<dbReference type="AlphaFoldDB" id="A0A248LJ17"/>
<dbReference type="InterPro" id="IPR010043">
    <property type="entry name" value="UTase/UR"/>
</dbReference>
<reference evidence="11" key="1">
    <citation type="submission" date="2017-06" db="EMBL/GenBank/DDBJ databases">
        <title>Whole genome sequence of Laribacter hongkongensis LHGZ1.</title>
        <authorList>
            <person name="Chen D."/>
            <person name="Wu H."/>
            <person name="Chen J."/>
        </authorList>
    </citation>
    <scope>NUCLEOTIDE SEQUENCE [LARGE SCALE GENOMIC DNA]</scope>
    <source>
        <strain evidence="11">LHGZ1</strain>
    </source>
</reference>
<keyword evidence="2 7" id="KW-0548">Nucleotidyltransferase</keyword>
<keyword evidence="4 7" id="KW-0378">Hydrolase</keyword>
<comment type="similarity">
    <text evidence="7">Belongs to the GlnD family.</text>
</comment>
<dbReference type="GO" id="GO:0008773">
    <property type="term" value="F:[protein-PII] uridylyltransferase activity"/>
    <property type="evidence" value="ECO:0007669"/>
    <property type="project" value="UniProtKB-UniRule"/>
</dbReference>
<dbReference type="GO" id="GO:0008081">
    <property type="term" value="F:phosphoric diester hydrolase activity"/>
    <property type="evidence" value="ECO:0007669"/>
    <property type="project" value="UniProtKB-UniRule"/>
</dbReference>
<dbReference type="Pfam" id="PF01966">
    <property type="entry name" value="HD"/>
    <property type="match status" value="1"/>
</dbReference>
<gene>
    <name evidence="7" type="primary">glnD</name>
    <name evidence="10" type="ORF">LHGZ1_1668</name>
</gene>
<dbReference type="InterPro" id="IPR002912">
    <property type="entry name" value="ACT_dom"/>
</dbReference>
<evidence type="ECO:0000256" key="2">
    <source>
        <dbReference type="ARBA" id="ARBA00022695"/>
    </source>
</evidence>
<dbReference type="SUPFAM" id="SSF81593">
    <property type="entry name" value="Nucleotidyltransferase substrate binding subunit/domain"/>
    <property type="match status" value="1"/>
</dbReference>
<keyword evidence="6 7" id="KW-0511">Multifunctional enzyme</keyword>
<feature type="region of interest" description="Uridylyltransferase" evidence="7">
    <location>
        <begin position="1"/>
        <end position="321"/>
    </location>
</feature>
<dbReference type="InterPro" id="IPR003607">
    <property type="entry name" value="HD/PDEase_dom"/>
</dbReference>
<dbReference type="SMART" id="SM00471">
    <property type="entry name" value="HDc"/>
    <property type="match status" value="1"/>
</dbReference>
<protein>
    <recommendedName>
        <fullName evidence="7">Bifunctional uridylyltransferase/uridylyl-removing enzyme</fullName>
        <shortName evidence="7">UTase/UR</shortName>
    </recommendedName>
    <alternativeName>
        <fullName evidence="7">Bifunctional [protein-PII] modification enzyme</fullName>
    </alternativeName>
    <alternativeName>
        <fullName evidence="7">Bifunctional nitrogen sensor protein</fullName>
    </alternativeName>
    <domain>
        <recommendedName>
            <fullName evidence="7">[Protein-PII] uridylyltransferase</fullName>
            <shortName evidence="7">PII uridylyltransferase</shortName>
            <shortName evidence="7">UTase</shortName>
            <ecNumber evidence="7">2.7.7.59</ecNumber>
        </recommendedName>
    </domain>
    <domain>
        <recommendedName>
            <fullName evidence="7">[Protein-PII]-UMP uridylyl-removing enzyme</fullName>
            <shortName evidence="7">UR</shortName>
            <ecNumber evidence="7">3.1.4.-</ecNumber>
        </recommendedName>
    </domain>
</protein>
<comment type="caution">
    <text evidence="7">Lacks conserved residue(s) required for the propagation of feature annotation.</text>
</comment>
<dbReference type="HAMAP" id="MF_00277">
    <property type="entry name" value="PII_uridylyl_transf"/>
    <property type="match status" value="1"/>
</dbReference>
<evidence type="ECO:0000256" key="7">
    <source>
        <dbReference type="HAMAP-Rule" id="MF_00277"/>
    </source>
</evidence>
<dbReference type="PIRSF" id="PIRSF006288">
    <property type="entry name" value="PII_uridyltransf"/>
    <property type="match status" value="1"/>
</dbReference>
<keyword evidence="5 7" id="KW-0460">Magnesium</keyword>
<evidence type="ECO:0000256" key="4">
    <source>
        <dbReference type="ARBA" id="ARBA00022801"/>
    </source>
</evidence>
<dbReference type="Pfam" id="PF01909">
    <property type="entry name" value="NTP_transf_2"/>
    <property type="match status" value="1"/>
</dbReference>
<dbReference type="NCBIfam" id="NF002837">
    <property type="entry name" value="PRK03059.1"/>
    <property type="match status" value="1"/>
</dbReference>
<evidence type="ECO:0000313" key="10">
    <source>
        <dbReference type="EMBL" id="ASJ24499.1"/>
    </source>
</evidence>
<comment type="activity regulation">
    <text evidence="7">Uridylyltransferase (UTase) activity is inhibited by glutamine, while glutamine activates uridylyl-removing (UR) activity.</text>
</comment>
<dbReference type="PANTHER" id="PTHR47320:SF1">
    <property type="entry name" value="BIFUNCTIONAL URIDYLYLTRANSFERASE_URIDYLYL-REMOVING ENZYME"/>
    <property type="match status" value="1"/>
</dbReference>
<accession>A0A248LJ17</accession>
<dbReference type="Pfam" id="PF08335">
    <property type="entry name" value="GlnD_UR_UTase"/>
    <property type="match status" value="1"/>
</dbReference>
<organism evidence="10 11">
    <name type="scientific">Laribacter hongkongensis</name>
    <dbReference type="NCBI Taxonomy" id="168471"/>
    <lineage>
        <taxon>Bacteria</taxon>
        <taxon>Pseudomonadati</taxon>
        <taxon>Pseudomonadota</taxon>
        <taxon>Betaproteobacteria</taxon>
        <taxon>Neisseriales</taxon>
        <taxon>Aquaspirillaceae</taxon>
        <taxon>Laribacter</taxon>
    </lineage>
</organism>
<keyword evidence="3" id="KW-0677">Repeat</keyword>
<dbReference type="CDD" id="cd05401">
    <property type="entry name" value="NT_GlnE_GlnD_like"/>
    <property type="match status" value="1"/>
</dbReference>
<comment type="cofactor">
    <cofactor evidence="7">
        <name>Mg(2+)</name>
        <dbReference type="ChEBI" id="CHEBI:18420"/>
    </cofactor>
</comment>
<proteinExistence type="inferred from homology"/>
<feature type="domain" description="ACT" evidence="8">
    <location>
        <begin position="788"/>
        <end position="856"/>
    </location>
</feature>